<comment type="similarity">
    <text evidence="2">Belongs to the CPA3 antiporters (TC 2.A.63) subunit B family.</text>
</comment>
<dbReference type="PANTHER" id="PTHR33932:SF4">
    <property type="entry name" value="NA(+)_H(+) ANTIPORTER SUBUNIT B"/>
    <property type="match status" value="1"/>
</dbReference>
<keyword evidence="3" id="KW-1003">Cell membrane</keyword>
<evidence type="ECO:0000256" key="3">
    <source>
        <dbReference type="ARBA" id="ARBA00022475"/>
    </source>
</evidence>
<dbReference type="EMBL" id="JAALFG010000003">
    <property type="protein sequence ID" value="NGP18652.1"/>
    <property type="molecule type" value="Genomic_DNA"/>
</dbReference>
<evidence type="ECO:0000313" key="9">
    <source>
        <dbReference type="EMBL" id="NGP18652.1"/>
    </source>
</evidence>
<feature type="transmembrane region" description="Helical" evidence="7">
    <location>
        <begin position="112"/>
        <end position="134"/>
    </location>
</feature>
<feature type="transmembrane region" description="Helical" evidence="7">
    <location>
        <begin position="67"/>
        <end position="92"/>
    </location>
</feature>
<reference evidence="9 10" key="1">
    <citation type="submission" date="2020-02" db="EMBL/GenBank/DDBJ databases">
        <authorList>
            <person name="Khan S.A."/>
            <person name="Jeon C.O."/>
            <person name="Chun B.H."/>
        </authorList>
    </citation>
    <scope>NUCLEOTIDE SEQUENCE [LARGE SCALE GENOMIC DNA]</scope>
    <source>
        <strain evidence="9 10">H239</strain>
    </source>
</reference>
<dbReference type="Pfam" id="PF04039">
    <property type="entry name" value="MnhB"/>
    <property type="match status" value="1"/>
</dbReference>
<dbReference type="PANTHER" id="PTHR33932">
    <property type="entry name" value="NA(+)/H(+) ANTIPORTER SUBUNIT B"/>
    <property type="match status" value="1"/>
</dbReference>
<dbReference type="RefSeq" id="WP_164534906.1">
    <property type="nucleotide sequence ID" value="NZ_JAALFG010000003.1"/>
</dbReference>
<comment type="subcellular location">
    <subcellularLocation>
        <location evidence="1">Cell membrane</location>
        <topology evidence="1">Multi-pass membrane protein</topology>
    </subcellularLocation>
</comment>
<accession>A0A6M1STG6</accession>
<name>A0A6M1STG6_9HYPH</name>
<comment type="caution">
    <text evidence="9">The sequence shown here is derived from an EMBL/GenBank/DDBJ whole genome shotgun (WGS) entry which is preliminary data.</text>
</comment>
<evidence type="ECO:0000313" key="10">
    <source>
        <dbReference type="Proteomes" id="UP000474802"/>
    </source>
</evidence>
<feature type="domain" description="Na+/H+ antiporter MnhB subunit-related protein" evidence="8">
    <location>
        <begin position="5"/>
        <end position="127"/>
    </location>
</feature>
<dbReference type="Proteomes" id="UP000474802">
    <property type="component" value="Unassembled WGS sequence"/>
</dbReference>
<dbReference type="InterPro" id="IPR007182">
    <property type="entry name" value="MnhB"/>
</dbReference>
<evidence type="ECO:0000256" key="6">
    <source>
        <dbReference type="ARBA" id="ARBA00023136"/>
    </source>
</evidence>
<feature type="transmembrane region" description="Helical" evidence="7">
    <location>
        <begin position="35"/>
        <end position="55"/>
    </location>
</feature>
<sequence length="142" mass="14778">MNTLIFRTISPLLVSIMLVFSFYICLRGHNEPGGGFIGGLIAAAAIQVLGLSLGVPETRKALRFDPLAAAGCGVLLAAVSGLLSAFTGSPFMTSIWAYLPIGDTVVPLSTPLVFDLGVYLTVFGALTAIGLALASEFDEEDL</sequence>
<keyword evidence="4 7" id="KW-0812">Transmembrane</keyword>
<reference evidence="9 10" key="2">
    <citation type="submission" date="2020-03" db="EMBL/GenBank/DDBJ databases">
        <title>Devosia chinhatensis sp. nov., isolated from a hexachlorocyclohexane (HCH) dump site in India.</title>
        <authorList>
            <person name="Kumar M."/>
            <person name="Lal R."/>
        </authorList>
    </citation>
    <scope>NUCLEOTIDE SEQUENCE [LARGE SCALE GENOMIC DNA]</scope>
    <source>
        <strain evidence="9 10">H239</strain>
    </source>
</reference>
<organism evidence="9 10">
    <name type="scientific">Devosia aurantiaca</name>
    <dbReference type="NCBI Taxonomy" id="2714858"/>
    <lineage>
        <taxon>Bacteria</taxon>
        <taxon>Pseudomonadati</taxon>
        <taxon>Pseudomonadota</taxon>
        <taxon>Alphaproteobacteria</taxon>
        <taxon>Hyphomicrobiales</taxon>
        <taxon>Devosiaceae</taxon>
        <taxon>Devosia</taxon>
    </lineage>
</organism>
<keyword evidence="6 7" id="KW-0472">Membrane</keyword>
<dbReference type="AlphaFoldDB" id="A0A6M1STG6"/>
<keyword evidence="5 7" id="KW-1133">Transmembrane helix</keyword>
<evidence type="ECO:0000256" key="2">
    <source>
        <dbReference type="ARBA" id="ARBA00009425"/>
    </source>
</evidence>
<feature type="transmembrane region" description="Helical" evidence="7">
    <location>
        <begin position="12"/>
        <end position="29"/>
    </location>
</feature>
<gene>
    <name evidence="9" type="ORF">G5575_14225</name>
</gene>
<evidence type="ECO:0000256" key="1">
    <source>
        <dbReference type="ARBA" id="ARBA00004651"/>
    </source>
</evidence>
<keyword evidence="10" id="KW-1185">Reference proteome</keyword>
<evidence type="ECO:0000256" key="4">
    <source>
        <dbReference type="ARBA" id="ARBA00022692"/>
    </source>
</evidence>
<dbReference type="InterPro" id="IPR050622">
    <property type="entry name" value="CPA3_antiporter_subunitB"/>
</dbReference>
<evidence type="ECO:0000256" key="5">
    <source>
        <dbReference type="ARBA" id="ARBA00022989"/>
    </source>
</evidence>
<protein>
    <submittedName>
        <fullName evidence="9">Na(+)/H(+) antiporter subunit B</fullName>
    </submittedName>
</protein>
<proteinExistence type="inferred from homology"/>
<dbReference type="GO" id="GO:0005886">
    <property type="term" value="C:plasma membrane"/>
    <property type="evidence" value="ECO:0007669"/>
    <property type="project" value="UniProtKB-SubCell"/>
</dbReference>
<evidence type="ECO:0000256" key="7">
    <source>
        <dbReference type="SAM" id="Phobius"/>
    </source>
</evidence>
<evidence type="ECO:0000259" key="8">
    <source>
        <dbReference type="Pfam" id="PF04039"/>
    </source>
</evidence>